<dbReference type="EMBL" id="BJVK01000009">
    <property type="protein sequence ID" value="GEL28152.1"/>
    <property type="molecule type" value="Genomic_DNA"/>
</dbReference>
<accession>A0A511DTK0</accession>
<dbReference type="RefSeq" id="WP_056982001.1">
    <property type="nucleotide sequence ID" value="NZ_BJVK01000009.1"/>
</dbReference>
<evidence type="ECO:0000313" key="2">
    <source>
        <dbReference type="Proteomes" id="UP000321893"/>
    </source>
</evidence>
<dbReference type="GeneID" id="71567416"/>
<sequence length="282" mass="32135">MKKRIMLVALGLLGSVCLTTSNVSAQTKGLHRLTSHWVNQHAKTQNNINRYYRLNQNTKSGPFKGSKVILPKGTIVSGSIINDSASKTHNAFVNGQTGLSYALKKRVGMKKPWTQLVFWQTYMLSRYPRVKKPAFMPALGEGVFYTGGVKSFTNMAKRYKSSSSALRLTSDGYVEFYQHRNQPLITTYYETFAYNQKPISYAKINHTLVKGSKTYLYYSHNLKGVNDQKVRKSGAYKYRLTIHNLHTPYRYTIHYDTAYGSMYTIGGHHFYSMPLKSENSGE</sequence>
<comment type="caution">
    <text evidence="1">The sequence shown here is derived from an EMBL/GenBank/DDBJ whole genome shotgun (WGS) entry which is preliminary data.</text>
</comment>
<keyword evidence="2" id="KW-1185">Reference proteome</keyword>
<protein>
    <submittedName>
        <fullName evidence="1">Uncharacterized protein</fullName>
    </submittedName>
</protein>
<dbReference type="Proteomes" id="UP000321893">
    <property type="component" value="Unassembled WGS sequence"/>
</dbReference>
<dbReference type="OrthoDB" id="2284251at2"/>
<reference evidence="1" key="1">
    <citation type="submission" date="2019-07" db="EMBL/GenBank/DDBJ databases">
        <title>Whole genome shotgun sequence of Lactobacillus kefiri NBRC 15888.</title>
        <authorList>
            <person name="Hosoyama A."/>
            <person name="Uohara A."/>
            <person name="Ohji S."/>
            <person name="Ichikawa N."/>
        </authorList>
    </citation>
    <scope>NUCLEOTIDE SEQUENCE [LARGE SCALE GENOMIC DNA]</scope>
    <source>
        <strain evidence="1">NBRC 15888</strain>
    </source>
</reference>
<evidence type="ECO:0000313" key="1">
    <source>
        <dbReference type="EMBL" id="GEL28152.1"/>
    </source>
</evidence>
<name>A0A511DTK0_LENKE</name>
<proteinExistence type="predicted"/>
<gene>
    <name evidence="1" type="ORF">LKE01_09720</name>
</gene>
<dbReference type="AlphaFoldDB" id="A0A511DTK0"/>
<organism evidence="1 2">
    <name type="scientific">Lentilactobacillus kefiri</name>
    <name type="common">Lactobacillus kefiri</name>
    <dbReference type="NCBI Taxonomy" id="33962"/>
    <lineage>
        <taxon>Bacteria</taxon>
        <taxon>Bacillati</taxon>
        <taxon>Bacillota</taxon>
        <taxon>Bacilli</taxon>
        <taxon>Lactobacillales</taxon>
        <taxon>Lactobacillaceae</taxon>
        <taxon>Lentilactobacillus</taxon>
    </lineage>
</organism>